<accession>A0ABV3RCL9</accession>
<dbReference type="EMBL" id="JBFNXR010000034">
    <property type="protein sequence ID" value="MEW9855582.1"/>
    <property type="molecule type" value="Genomic_DNA"/>
</dbReference>
<protein>
    <submittedName>
        <fullName evidence="6">GFA family protein</fullName>
    </submittedName>
</protein>
<evidence type="ECO:0000256" key="4">
    <source>
        <dbReference type="ARBA" id="ARBA00023239"/>
    </source>
</evidence>
<evidence type="ECO:0000256" key="3">
    <source>
        <dbReference type="ARBA" id="ARBA00022833"/>
    </source>
</evidence>
<dbReference type="Proteomes" id="UP001556118">
    <property type="component" value="Unassembled WGS sequence"/>
</dbReference>
<proteinExistence type="inferred from homology"/>
<evidence type="ECO:0000313" key="7">
    <source>
        <dbReference type="Proteomes" id="UP001556118"/>
    </source>
</evidence>
<dbReference type="InterPro" id="IPR006913">
    <property type="entry name" value="CENP-V/GFA"/>
</dbReference>
<evidence type="ECO:0000256" key="2">
    <source>
        <dbReference type="ARBA" id="ARBA00022723"/>
    </source>
</evidence>
<organism evidence="6 7">
    <name type="scientific">Novosphingobium rhizovicinum</name>
    <dbReference type="NCBI Taxonomy" id="3228928"/>
    <lineage>
        <taxon>Bacteria</taxon>
        <taxon>Pseudomonadati</taxon>
        <taxon>Pseudomonadota</taxon>
        <taxon>Alphaproteobacteria</taxon>
        <taxon>Sphingomonadales</taxon>
        <taxon>Sphingomonadaceae</taxon>
        <taxon>Novosphingobium</taxon>
    </lineage>
</organism>
<dbReference type="Pfam" id="PF04828">
    <property type="entry name" value="GFA"/>
    <property type="match status" value="1"/>
</dbReference>
<reference evidence="6 7" key="1">
    <citation type="submission" date="2024-06" db="EMBL/GenBank/DDBJ databases">
        <title>Novosphingobium rhizovicinus M1R2S20.</title>
        <authorList>
            <person name="Sun J.-Q."/>
        </authorList>
    </citation>
    <scope>NUCLEOTIDE SEQUENCE [LARGE SCALE GENOMIC DNA]</scope>
    <source>
        <strain evidence="6 7">M1R2S20</strain>
    </source>
</reference>
<keyword evidence="7" id="KW-1185">Reference proteome</keyword>
<dbReference type="PROSITE" id="PS51891">
    <property type="entry name" value="CENP_V_GFA"/>
    <property type="match status" value="1"/>
</dbReference>
<keyword evidence="2" id="KW-0479">Metal-binding</keyword>
<name>A0ABV3RCL9_9SPHN</name>
<dbReference type="RefSeq" id="WP_367773311.1">
    <property type="nucleotide sequence ID" value="NZ_JBFNXR010000034.1"/>
</dbReference>
<evidence type="ECO:0000256" key="1">
    <source>
        <dbReference type="ARBA" id="ARBA00005495"/>
    </source>
</evidence>
<dbReference type="InterPro" id="IPR011057">
    <property type="entry name" value="Mss4-like_sf"/>
</dbReference>
<keyword evidence="4" id="KW-0456">Lyase</keyword>
<gene>
    <name evidence="6" type="ORF">ABUH87_10450</name>
</gene>
<dbReference type="Gene3D" id="3.90.1590.10">
    <property type="entry name" value="glutathione-dependent formaldehyde- activating enzyme (gfa)"/>
    <property type="match status" value="1"/>
</dbReference>
<sequence>MIETHCLCGTVALKITAEPLAQVYCHCSDCQISQAAAYVLNSVYPADAVQITSGEPIAMTVNGTPRLRCPACATPLFTEVASAGLRSLNAYLLPEGTFTPQMHLHCADAVLPVIDALPHYARLPLSFGGSDELVDW</sequence>
<comment type="caution">
    <text evidence="6">The sequence shown here is derived from an EMBL/GenBank/DDBJ whole genome shotgun (WGS) entry which is preliminary data.</text>
</comment>
<dbReference type="PANTHER" id="PTHR33337">
    <property type="entry name" value="GFA DOMAIN-CONTAINING PROTEIN"/>
    <property type="match status" value="1"/>
</dbReference>
<dbReference type="SUPFAM" id="SSF51316">
    <property type="entry name" value="Mss4-like"/>
    <property type="match status" value="1"/>
</dbReference>
<keyword evidence="3" id="KW-0862">Zinc</keyword>
<comment type="similarity">
    <text evidence="1">Belongs to the Gfa family.</text>
</comment>
<dbReference type="PANTHER" id="PTHR33337:SF40">
    <property type="entry name" value="CENP-V_GFA DOMAIN-CONTAINING PROTEIN-RELATED"/>
    <property type="match status" value="1"/>
</dbReference>
<feature type="domain" description="CENP-V/GFA" evidence="5">
    <location>
        <begin position="2"/>
        <end position="108"/>
    </location>
</feature>
<evidence type="ECO:0000313" key="6">
    <source>
        <dbReference type="EMBL" id="MEW9855582.1"/>
    </source>
</evidence>
<evidence type="ECO:0000259" key="5">
    <source>
        <dbReference type="PROSITE" id="PS51891"/>
    </source>
</evidence>